<accession>A0ABW8BI69</accession>
<protein>
    <recommendedName>
        <fullName evidence="4">RiboL-PSP-HEPN domain-containing protein</fullName>
    </recommendedName>
</protein>
<sequence>MTAPGADRAESELIKFPSQLTASASAFHEQHLANIKQFSISDMITSHQEKVFVTQMHGFGAGNEEAKKELARHFVKFEILKEYVSETRETRIEVALARAVDNFLCYVSDILTEAMIVRPELLKSQEQVSMQEVLQHGSIEEFIQWAAEQHVNQLSFKGLGAISEYIQKRLGLQLSEDQEAWNVVKRAVAVRNLAVHRRCIIDERFIHSMGDTTLEKGQRYAIPPAMSFDVMLQTMRIVQNFDTRISAKFKIPLLITAEQPWYSAPNGPSSLDREREEKARRAGLTAGQSPSQNELQSDPNTATCQHPSATSVPAQVPAVEPKRSNS</sequence>
<feature type="compositionally biased region" description="Basic and acidic residues" evidence="1">
    <location>
        <begin position="271"/>
        <end position="280"/>
    </location>
</feature>
<keyword evidence="3" id="KW-1185">Reference proteome</keyword>
<gene>
    <name evidence="2" type="ORF">AB4829_29555</name>
</gene>
<reference evidence="2 3" key="1">
    <citation type="submission" date="2024-07" db="EMBL/GenBank/DDBJ databases">
        <title>Whole genome sequencing of Prodigiosin pigment-producing Streptomyces salinarius isolated from rhizosphere soil of Arachis hypogaea.</title>
        <authorList>
            <person name="Vidhya A."/>
            <person name="Ramya S."/>
        </authorList>
    </citation>
    <scope>NUCLEOTIDE SEQUENCE [LARGE SCALE GENOMIC DNA]</scope>
    <source>
        <strain evidence="2 3">VRMG2420</strain>
    </source>
</reference>
<dbReference type="Proteomes" id="UP001614264">
    <property type="component" value="Unassembled WGS sequence"/>
</dbReference>
<feature type="region of interest" description="Disordered" evidence="1">
    <location>
        <begin position="264"/>
        <end position="326"/>
    </location>
</feature>
<evidence type="ECO:0000313" key="3">
    <source>
        <dbReference type="Proteomes" id="UP001614264"/>
    </source>
</evidence>
<feature type="compositionally biased region" description="Polar residues" evidence="1">
    <location>
        <begin position="286"/>
        <end position="313"/>
    </location>
</feature>
<name>A0ABW8BI69_9ACTN</name>
<dbReference type="RefSeq" id="WP_399594496.1">
    <property type="nucleotide sequence ID" value="NZ_JBITPR010000053.1"/>
</dbReference>
<evidence type="ECO:0000313" key="2">
    <source>
        <dbReference type="EMBL" id="MFI7874726.1"/>
    </source>
</evidence>
<evidence type="ECO:0008006" key="4">
    <source>
        <dbReference type="Google" id="ProtNLM"/>
    </source>
</evidence>
<organism evidence="2 3">
    <name type="scientific">Streptomyces salinarius</name>
    <dbReference type="NCBI Taxonomy" id="2762598"/>
    <lineage>
        <taxon>Bacteria</taxon>
        <taxon>Bacillati</taxon>
        <taxon>Actinomycetota</taxon>
        <taxon>Actinomycetes</taxon>
        <taxon>Kitasatosporales</taxon>
        <taxon>Streptomycetaceae</taxon>
        <taxon>Streptomyces</taxon>
    </lineage>
</organism>
<proteinExistence type="predicted"/>
<dbReference type="EMBL" id="JBITPR010000053">
    <property type="protein sequence ID" value="MFI7874726.1"/>
    <property type="molecule type" value="Genomic_DNA"/>
</dbReference>
<evidence type="ECO:0000256" key="1">
    <source>
        <dbReference type="SAM" id="MobiDB-lite"/>
    </source>
</evidence>
<comment type="caution">
    <text evidence="2">The sequence shown here is derived from an EMBL/GenBank/DDBJ whole genome shotgun (WGS) entry which is preliminary data.</text>
</comment>